<keyword evidence="4 5" id="KW-0234">DNA repair</keyword>
<feature type="active site" description="Proton acceptor" evidence="5 6">
    <location>
        <position position="209"/>
    </location>
</feature>
<comment type="function">
    <text evidence="5">Excises uracil residues from the DNA which can arise as a result of misincorporation of dUMP residues by DNA polymerase or due to deamination of cytosine.</text>
</comment>
<evidence type="ECO:0000256" key="4">
    <source>
        <dbReference type="ARBA" id="ARBA00023204"/>
    </source>
</evidence>
<name>A0A176WKR5_MARPO</name>
<dbReference type="InterPro" id="IPR005122">
    <property type="entry name" value="Uracil-DNA_glycosylase-like"/>
</dbReference>
<dbReference type="PROSITE" id="PS00130">
    <property type="entry name" value="U_DNA_GLYCOSYLASE"/>
    <property type="match status" value="1"/>
</dbReference>
<keyword evidence="5" id="KW-0539">Nucleus</keyword>
<evidence type="ECO:0000256" key="6">
    <source>
        <dbReference type="PROSITE-ProRule" id="PRU10072"/>
    </source>
</evidence>
<dbReference type="GO" id="GO:0005739">
    <property type="term" value="C:mitochondrion"/>
    <property type="evidence" value="ECO:0007669"/>
    <property type="project" value="UniProtKB-SubCell"/>
</dbReference>
<feature type="domain" description="Uracil-DNA glycosylase-like" evidence="8">
    <location>
        <begin position="194"/>
        <end position="380"/>
    </location>
</feature>
<dbReference type="Proteomes" id="UP000077202">
    <property type="component" value="Unassembled WGS sequence"/>
</dbReference>
<proteinExistence type="inferred from homology"/>
<dbReference type="EMBL" id="LVLJ01000678">
    <property type="protein sequence ID" value="OAE33223.1"/>
    <property type="molecule type" value="Genomic_DNA"/>
</dbReference>
<evidence type="ECO:0000313" key="10">
    <source>
        <dbReference type="Proteomes" id="UP000077202"/>
    </source>
</evidence>
<dbReference type="GO" id="GO:0005634">
    <property type="term" value="C:nucleus"/>
    <property type="evidence" value="ECO:0007669"/>
    <property type="project" value="UniProtKB-SubCell"/>
</dbReference>
<gene>
    <name evidence="9" type="ORF">AXG93_3105s1310</name>
</gene>
<dbReference type="InterPro" id="IPR018085">
    <property type="entry name" value="Ura-DNA_Glyclase_AS"/>
</dbReference>
<evidence type="ECO:0000259" key="8">
    <source>
        <dbReference type="SMART" id="SM00986"/>
    </source>
</evidence>
<feature type="region of interest" description="Disordered" evidence="7">
    <location>
        <begin position="33"/>
        <end position="103"/>
    </location>
</feature>
<dbReference type="InterPro" id="IPR002043">
    <property type="entry name" value="UDG_fam1"/>
</dbReference>
<accession>A0A176WKR5</accession>
<keyword evidence="5" id="KW-0496">Mitochondrion</keyword>
<comment type="similarity">
    <text evidence="1 5">Belongs to the uracil-DNA glycosylase (UDG) superfamily. UNG family.</text>
</comment>
<dbReference type="AlphaFoldDB" id="A0A176WKR5"/>
<comment type="caution">
    <text evidence="9">The sequence shown here is derived from an EMBL/GenBank/DDBJ whole genome shotgun (WGS) entry which is preliminary data.</text>
</comment>
<keyword evidence="10" id="KW-1185">Reference proteome</keyword>
<comment type="catalytic activity">
    <reaction evidence="5">
        <text>Hydrolyzes single-stranded DNA or mismatched double-stranded DNA and polynucleotides, releasing free uracil.</text>
        <dbReference type="EC" id="3.2.2.27"/>
    </reaction>
</comment>
<dbReference type="SUPFAM" id="SSF52141">
    <property type="entry name" value="Uracil-DNA glycosylase-like"/>
    <property type="match status" value="1"/>
</dbReference>
<evidence type="ECO:0000256" key="5">
    <source>
        <dbReference type="HAMAP-Rule" id="MF_03166"/>
    </source>
</evidence>
<dbReference type="GO" id="GO:0097510">
    <property type="term" value="P:base-excision repair, AP site formation via deaminated base removal"/>
    <property type="evidence" value="ECO:0007669"/>
    <property type="project" value="TreeGrafter"/>
</dbReference>
<reference evidence="9" key="1">
    <citation type="submission" date="2016-03" db="EMBL/GenBank/DDBJ databases">
        <title>Mechanisms controlling the formation of the plant cell surface in tip-growing cells are functionally conserved among land plants.</title>
        <authorList>
            <person name="Honkanen S."/>
            <person name="Jones V.A."/>
            <person name="Morieri G."/>
            <person name="Champion C."/>
            <person name="Hetherington A.J."/>
            <person name="Kelly S."/>
            <person name="Saint-Marcoux D."/>
            <person name="Proust H."/>
            <person name="Prescott H."/>
            <person name="Dolan L."/>
        </authorList>
    </citation>
    <scope>NUCLEOTIDE SEQUENCE [LARGE SCALE GENOMIC DNA]</scope>
    <source>
        <tissue evidence="9">Whole gametophyte</tissue>
    </source>
</reference>
<keyword evidence="3 5" id="KW-0378">Hydrolase</keyword>
<dbReference type="HAMAP" id="MF_00148">
    <property type="entry name" value="UDG"/>
    <property type="match status" value="1"/>
</dbReference>
<dbReference type="SMART" id="SM00987">
    <property type="entry name" value="UreE_C"/>
    <property type="match status" value="1"/>
</dbReference>
<sequence>MTTPKPTNTIAACFQAAKRVRLDADLDAAHISNFDTTAEPGDNEAPGLVSISKKAKTETTTQDSPDGSNAGVETDRTEDGTSISGSKGEDVVSPGEGTESNLTKEQRMRMELNKGIARAKRNLKACEDHVEKCRGEGKSFPELRDLLVDQTWLDVLKESFSSSKFTSLYTFLQQEVNGPKPIYPPPALIFNAFNTCPFEKVKVVIIGQDPYHGPRQAMGLCFSIPHGVKVPSSLVNIFKEIRDDVGCTLPSHGNLEKWAHQAMNERNALFIAVGYELNLTGGNSVMQGVLLLNAVLTVREHNANSHAKKGWESFTDAAIVAISQKREGVVFLLWGNSAQDKERLINTKKHHVLKAAHPSGLSAHRGFFKCRHFSKTNELLEKAGELPIDWQL</sequence>
<evidence type="ECO:0000256" key="2">
    <source>
        <dbReference type="ARBA" id="ARBA00022763"/>
    </source>
</evidence>
<dbReference type="CDD" id="cd10027">
    <property type="entry name" value="UDG-F1-like"/>
    <property type="match status" value="1"/>
</dbReference>
<dbReference type="EC" id="3.2.2.27" evidence="5"/>
<evidence type="ECO:0000256" key="1">
    <source>
        <dbReference type="ARBA" id="ARBA00008184"/>
    </source>
</evidence>
<dbReference type="SMART" id="SM00986">
    <property type="entry name" value="UDG"/>
    <property type="match status" value="1"/>
</dbReference>
<dbReference type="InterPro" id="IPR036895">
    <property type="entry name" value="Uracil-DNA_glycosylase-like_sf"/>
</dbReference>
<dbReference type="Gene3D" id="3.40.470.10">
    <property type="entry name" value="Uracil-DNA glycosylase-like domain"/>
    <property type="match status" value="2"/>
</dbReference>
<feature type="compositionally biased region" description="Polar residues" evidence="7">
    <location>
        <begin position="58"/>
        <end position="67"/>
    </location>
</feature>
<dbReference type="PANTHER" id="PTHR11264:SF0">
    <property type="entry name" value="URACIL-DNA GLYCOSYLASE"/>
    <property type="match status" value="1"/>
</dbReference>
<organism evidence="9 10">
    <name type="scientific">Marchantia polymorpha subsp. ruderalis</name>
    <dbReference type="NCBI Taxonomy" id="1480154"/>
    <lineage>
        <taxon>Eukaryota</taxon>
        <taxon>Viridiplantae</taxon>
        <taxon>Streptophyta</taxon>
        <taxon>Embryophyta</taxon>
        <taxon>Marchantiophyta</taxon>
        <taxon>Marchantiopsida</taxon>
        <taxon>Marchantiidae</taxon>
        <taxon>Marchantiales</taxon>
        <taxon>Marchantiaceae</taxon>
        <taxon>Marchantia</taxon>
    </lineage>
</organism>
<dbReference type="PANTHER" id="PTHR11264">
    <property type="entry name" value="URACIL-DNA GLYCOSYLASE"/>
    <property type="match status" value="1"/>
</dbReference>
<evidence type="ECO:0000313" key="9">
    <source>
        <dbReference type="EMBL" id="OAE33223.1"/>
    </source>
</evidence>
<keyword evidence="2 5" id="KW-0227">DNA damage</keyword>
<evidence type="ECO:0000256" key="7">
    <source>
        <dbReference type="SAM" id="MobiDB-lite"/>
    </source>
</evidence>
<protein>
    <recommendedName>
        <fullName evidence="5">Uracil-DNA glycosylase</fullName>
        <shortName evidence="5">UDG</shortName>
        <ecNumber evidence="5">3.2.2.27</ecNumber>
    </recommendedName>
</protein>
<comment type="subcellular location">
    <subcellularLocation>
        <location evidence="5">Mitochondrion</location>
    </subcellularLocation>
    <subcellularLocation>
        <location evidence="5">Nucleus</location>
    </subcellularLocation>
</comment>
<dbReference type="Pfam" id="PF03167">
    <property type="entry name" value="UDG"/>
    <property type="match status" value="1"/>
</dbReference>
<evidence type="ECO:0000256" key="3">
    <source>
        <dbReference type="ARBA" id="ARBA00022801"/>
    </source>
</evidence>
<dbReference type="GO" id="GO:0004844">
    <property type="term" value="F:uracil DNA N-glycosylase activity"/>
    <property type="evidence" value="ECO:0007669"/>
    <property type="project" value="UniProtKB-UniRule"/>
</dbReference>